<dbReference type="STRING" id="1121298.SAMN05444401_1038"/>
<keyword evidence="1" id="KW-0732">Signal</keyword>
<dbReference type="RefSeq" id="WP_073004261.1">
    <property type="nucleotide sequence ID" value="NZ_FQZO01000001.1"/>
</dbReference>
<dbReference type="Gene3D" id="1.10.287.950">
    <property type="entry name" value="Methyl-accepting chemotaxis protein"/>
    <property type="match status" value="1"/>
</dbReference>
<protein>
    <submittedName>
        <fullName evidence="2">Putative membrane protein</fullName>
    </submittedName>
</protein>
<keyword evidence="3" id="KW-1185">Reference proteome</keyword>
<reference evidence="2 3" key="1">
    <citation type="submission" date="2016-11" db="EMBL/GenBank/DDBJ databases">
        <authorList>
            <person name="Jaros S."/>
            <person name="Januszkiewicz K."/>
            <person name="Wedrychowicz H."/>
        </authorList>
    </citation>
    <scope>NUCLEOTIDE SEQUENCE [LARGE SCALE GENOMIC DNA]</scope>
    <source>
        <strain evidence="2 3">DSM 21864</strain>
    </source>
</reference>
<dbReference type="Proteomes" id="UP000184080">
    <property type="component" value="Unassembled WGS sequence"/>
</dbReference>
<dbReference type="OrthoDB" id="9815841at2"/>
<evidence type="ECO:0000313" key="2">
    <source>
        <dbReference type="EMBL" id="SHI57221.1"/>
    </source>
</evidence>
<feature type="chain" id="PRO_5012183783" evidence="1">
    <location>
        <begin position="31"/>
        <end position="930"/>
    </location>
</feature>
<dbReference type="EMBL" id="FQZO01000001">
    <property type="protein sequence ID" value="SHI57221.1"/>
    <property type="molecule type" value="Genomic_DNA"/>
</dbReference>
<evidence type="ECO:0000313" key="3">
    <source>
        <dbReference type="Proteomes" id="UP000184080"/>
    </source>
</evidence>
<proteinExistence type="predicted"/>
<evidence type="ECO:0000256" key="1">
    <source>
        <dbReference type="SAM" id="SignalP"/>
    </source>
</evidence>
<organism evidence="2 3">
    <name type="scientific">Clostridium amylolyticum</name>
    <dbReference type="NCBI Taxonomy" id="1121298"/>
    <lineage>
        <taxon>Bacteria</taxon>
        <taxon>Bacillati</taxon>
        <taxon>Bacillota</taxon>
        <taxon>Clostridia</taxon>
        <taxon>Eubacteriales</taxon>
        <taxon>Clostridiaceae</taxon>
        <taxon>Clostridium</taxon>
    </lineage>
</organism>
<dbReference type="InterPro" id="IPR023908">
    <property type="entry name" value="xxxLxxG_rpt"/>
</dbReference>
<dbReference type="NCBIfam" id="TIGR03057">
    <property type="entry name" value="xxxLxxG_by_4"/>
    <property type="match status" value="4"/>
</dbReference>
<name>A0A1M6C8U0_9CLOT</name>
<feature type="signal peptide" evidence="1">
    <location>
        <begin position="1"/>
        <end position="30"/>
    </location>
</feature>
<accession>A0A1M6C8U0</accession>
<dbReference type="AlphaFoldDB" id="A0A1M6C8U0"/>
<sequence>MNKNGYKCMSKTLISLVLVGSILGGTTVQAASGIKKDESVYVTLSHEGQVKERIVSDWVYNPTASEIKDKSSLKDIKNVKSDDKPEINGENLTWKSKDNNIFYQGKTDKDLPLDVKITYTLDGQEVNPKDIAGKSGSLKIKVDVKNKDAHKVTINGKEKDIYTPFTAVTVMNLPLENFKNVKVNSGEVISDGNNSIITFISLPGLKDSLNIDKDLIDLDLNESLEVTTEVENFKLGPIMITATPNLPDVKAFKEAKNISELKDGINELKDASTQLKDGAKKLSDGGSLLSEKMGELVSGVDKLNSGSNALKNGSSQLYDGITLAGVGVNQLVKEVNAPGNKNKLALITDDKKVQQERTLIEDAFFAKDMPTEDLAGLLPLMSKENIGMAGKTVKDVRDAQFAKLISDPLVQQLKALATPENVKSIQELMNNADALNSLDINMENLQPLMNLMNNMDKLAGLMGDINGLAKMDTSALTSMMPLLDNAATFKSLLDSVGQLSKVDISGMQGFIKSQQSNGEKFITESVQLLDSNNINALNAAIDKAYPSDNAATKDVNAQLKKLFAGYVQAINETKNNVVNSKSALDEASKNLAMLAELQKGLAANAGVIDGASKALSQENVTSIKTMAGALNGAKQKLSDPETIKLLQSLNAVMNDEKVKAELNKINAVLPQVGNMKQSLKNNENNIKALKMVIAKTNDPEVQKTLAQISVIEKDVDSLKPVIKAIETNLTPETAEKLAKSPEDLKKLMEMQNHLKESEDILNIMKESLEKNNVAKAREALGKIPELTAGFNKLQGGSSQLYNGLIELNSGVNSLSDGSKQLKNGADELSKGASALSEGMDKFDEEGITKLHDEVGGKVDDVQEILDTKDEIIKLSEEYGTFSGIGEDMEGKVKFIMKTDEVKLPEVKKEETKTVKEGKKGFIQWIKSLFA</sequence>
<gene>
    <name evidence="2" type="ORF">SAMN05444401_1038</name>
</gene>